<proteinExistence type="predicted"/>
<dbReference type="SUPFAM" id="SSF51658">
    <property type="entry name" value="Xylose isomerase-like"/>
    <property type="match status" value="1"/>
</dbReference>
<comment type="caution">
    <text evidence="2">The sequence shown here is derived from an EMBL/GenBank/DDBJ whole genome shotgun (WGS) entry which is preliminary data.</text>
</comment>
<dbReference type="EMBL" id="RIBP01000004">
    <property type="protein sequence ID" value="TRZ38126.1"/>
    <property type="molecule type" value="Genomic_DNA"/>
</dbReference>
<dbReference type="InterPro" id="IPR036237">
    <property type="entry name" value="Xyl_isomerase-like_sf"/>
</dbReference>
<keyword evidence="2" id="KW-0413">Isomerase</keyword>
<dbReference type="PANTHER" id="PTHR12110:SF41">
    <property type="entry name" value="INOSOSE DEHYDRATASE"/>
    <property type="match status" value="1"/>
</dbReference>
<feature type="domain" description="Xylose isomerase-like TIM barrel" evidence="1">
    <location>
        <begin position="24"/>
        <end position="234"/>
    </location>
</feature>
<dbReference type="Gene3D" id="3.20.20.150">
    <property type="entry name" value="Divalent-metal-dependent TIM barrel enzymes"/>
    <property type="match status" value="1"/>
</dbReference>
<dbReference type="Proteomes" id="UP000319837">
    <property type="component" value="Unassembled WGS sequence"/>
</dbReference>
<dbReference type="PANTHER" id="PTHR12110">
    <property type="entry name" value="HYDROXYPYRUVATE ISOMERASE"/>
    <property type="match status" value="1"/>
</dbReference>
<accession>A0A553SMB7</accession>
<evidence type="ECO:0000313" key="2">
    <source>
        <dbReference type="EMBL" id="TRZ38126.1"/>
    </source>
</evidence>
<dbReference type="InterPro" id="IPR050312">
    <property type="entry name" value="IolE/XylAMocC-like"/>
</dbReference>
<reference evidence="3" key="1">
    <citation type="submission" date="2018-10" db="EMBL/GenBank/DDBJ databases">
        <title>FDA dAtabase for Regulatory Grade micrObial Sequences (FDA-ARGOS): Supporting development and validation of Infectious Disease Dx tests.</title>
        <authorList>
            <person name="Minogue T."/>
            <person name="Wolcott M."/>
            <person name="Wasieloski L."/>
            <person name="Aguilar W."/>
            <person name="Moore D."/>
            <person name="Tallon L."/>
            <person name="Sadzewicz L."/>
            <person name="Sengamalay N."/>
            <person name="Ott S."/>
            <person name="Godinez A."/>
            <person name="Nagaraj S."/>
            <person name="Vavikolanu K."/>
            <person name="Vyas G."/>
            <person name="Nadendla S."/>
            <person name="George J."/>
            <person name="Sichtig H."/>
        </authorList>
    </citation>
    <scope>NUCLEOTIDE SEQUENCE [LARGE SCALE GENOMIC DNA]</scope>
    <source>
        <strain evidence="3">FDAARGOS_343</strain>
    </source>
</reference>
<gene>
    <name evidence="2" type="ORF">CEQ21_22205</name>
</gene>
<name>A0A553SMB7_NIACI</name>
<organism evidence="2 3">
    <name type="scientific">Niallia circulans</name>
    <name type="common">Bacillus circulans</name>
    <dbReference type="NCBI Taxonomy" id="1397"/>
    <lineage>
        <taxon>Bacteria</taxon>
        <taxon>Bacillati</taxon>
        <taxon>Bacillota</taxon>
        <taxon>Bacilli</taxon>
        <taxon>Bacillales</taxon>
        <taxon>Bacillaceae</taxon>
        <taxon>Niallia</taxon>
    </lineage>
</organism>
<sequence length="248" mass="27806">MSLPIALQLWSVKEDAEKDFFDTLEKVASMGYDGVEFAGYHGKNAQEIKAKLKELGLKIAGSHISMEEILQDTDKVIKFEQELGNKYIVCPWASFPTLLEWDDFAEKLQQTGAKLAAAGMSLLYHNHNHELASEEGPVILDRLFEAIPASCLNAELDTYWLEYAGVNAIDYMDKWTGRTPLIHVKDMDSSKRESTEIGNGSLNIKGIVEKAYKNGTEWLIVEQEAFTQAPLTSVEIGLHNLRRIVADL</sequence>
<dbReference type="GO" id="GO:0016853">
    <property type="term" value="F:isomerase activity"/>
    <property type="evidence" value="ECO:0007669"/>
    <property type="project" value="UniProtKB-KW"/>
</dbReference>
<dbReference type="AlphaFoldDB" id="A0A553SMB7"/>
<evidence type="ECO:0000313" key="3">
    <source>
        <dbReference type="Proteomes" id="UP000319837"/>
    </source>
</evidence>
<protein>
    <submittedName>
        <fullName evidence="2">Sugar phosphate isomerase/epimerase</fullName>
    </submittedName>
</protein>
<dbReference type="Pfam" id="PF01261">
    <property type="entry name" value="AP_endonuc_2"/>
    <property type="match status" value="1"/>
</dbReference>
<evidence type="ECO:0000259" key="1">
    <source>
        <dbReference type="Pfam" id="PF01261"/>
    </source>
</evidence>
<dbReference type="RefSeq" id="WP_185766396.1">
    <property type="nucleotide sequence ID" value="NZ_RIBP01000004.1"/>
</dbReference>
<dbReference type="InterPro" id="IPR013022">
    <property type="entry name" value="Xyl_isomerase-like_TIM-brl"/>
</dbReference>